<dbReference type="Pfam" id="PF04932">
    <property type="entry name" value="Wzy_C"/>
    <property type="match status" value="1"/>
</dbReference>
<keyword evidence="7" id="KW-0436">Ligase</keyword>
<feature type="transmembrane region" description="Helical" evidence="5">
    <location>
        <begin position="67"/>
        <end position="86"/>
    </location>
</feature>
<feature type="transmembrane region" description="Helical" evidence="5">
    <location>
        <begin position="37"/>
        <end position="55"/>
    </location>
</feature>
<dbReference type="PANTHER" id="PTHR37422:SF13">
    <property type="entry name" value="LIPOPOLYSACCHARIDE BIOSYNTHESIS PROTEIN PA4999-RELATED"/>
    <property type="match status" value="1"/>
</dbReference>
<feature type="transmembrane region" description="Helical" evidence="5">
    <location>
        <begin position="408"/>
        <end position="426"/>
    </location>
</feature>
<reference evidence="8" key="1">
    <citation type="journal article" date="2019" name="Int. J. Syst. Evol. Microbiol.">
        <title>The Global Catalogue of Microorganisms (GCM) 10K type strain sequencing project: providing services to taxonomists for standard genome sequencing and annotation.</title>
        <authorList>
            <consortium name="The Broad Institute Genomics Platform"/>
            <consortium name="The Broad Institute Genome Sequencing Center for Infectious Disease"/>
            <person name="Wu L."/>
            <person name="Ma J."/>
        </authorList>
    </citation>
    <scope>NUCLEOTIDE SEQUENCE [LARGE SCALE GENOMIC DNA]</scope>
    <source>
        <strain evidence="8">CGMCC 1.16305</strain>
    </source>
</reference>
<comment type="subcellular location">
    <subcellularLocation>
        <location evidence="1">Membrane</location>
        <topology evidence="1">Multi-pass membrane protein</topology>
    </subcellularLocation>
</comment>
<keyword evidence="2 5" id="KW-0812">Transmembrane</keyword>
<keyword evidence="3 5" id="KW-1133">Transmembrane helix</keyword>
<dbReference type="Proteomes" id="UP001596505">
    <property type="component" value="Unassembled WGS sequence"/>
</dbReference>
<evidence type="ECO:0000256" key="3">
    <source>
        <dbReference type="ARBA" id="ARBA00022989"/>
    </source>
</evidence>
<dbReference type="GO" id="GO:0016874">
    <property type="term" value="F:ligase activity"/>
    <property type="evidence" value="ECO:0007669"/>
    <property type="project" value="UniProtKB-KW"/>
</dbReference>
<evidence type="ECO:0000256" key="5">
    <source>
        <dbReference type="SAM" id="Phobius"/>
    </source>
</evidence>
<protein>
    <submittedName>
        <fullName evidence="7">O-antigen ligase family protein</fullName>
    </submittedName>
</protein>
<feature type="transmembrane region" description="Helical" evidence="5">
    <location>
        <begin position="123"/>
        <end position="145"/>
    </location>
</feature>
<dbReference type="EMBL" id="JBHTCO010000037">
    <property type="protein sequence ID" value="MFC7394675.1"/>
    <property type="molecule type" value="Genomic_DNA"/>
</dbReference>
<keyword evidence="8" id="KW-1185">Reference proteome</keyword>
<feature type="transmembrane region" description="Helical" evidence="5">
    <location>
        <begin position="173"/>
        <end position="191"/>
    </location>
</feature>
<feature type="transmembrane region" description="Helical" evidence="5">
    <location>
        <begin position="198"/>
        <end position="215"/>
    </location>
</feature>
<evidence type="ECO:0000313" key="7">
    <source>
        <dbReference type="EMBL" id="MFC7394675.1"/>
    </source>
</evidence>
<dbReference type="PANTHER" id="PTHR37422">
    <property type="entry name" value="TEICHURONIC ACID BIOSYNTHESIS PROTEIN TUAE"/>
    <property type="match status" value="1"/>
</dbReference>
<feature type="transmembrane region" description="Helical" evidence="5">
    <location>
        <begin position="12"/>
        <end position="31"/>
    </location>
</feature>
<feature type="transmembrane region" description="Helical" evidence="5">
    <location>
        <begin position="98"/>
        <end position="116"/>
    </location>
</feature>
<evidence type="ECO:0000256" key="4">
    <source>
        <dbReference type="ARBA" id="ARBA00023136"/>
    </source>
</evidence>
<proteinExistence type="predicted"/>
<feature type="domain" description="O-antigen ligase-related" evidence="6">
    <location>
        <begin position="208"/>
        <end position="388"/>
    </location>
</feature>
<dbReference type="InterPro" id="IPR007016">
    <property type="entry name" value="O-antigen_ligase-rel_domated"/>
</dbReference>
<gene>
    <name evidence="7" type="ORF">ACFQRG_17265</name>
</gene>
<feature type="transmembrane region" description="Helical" evidence="5">
    <location>
        <begin position="432"/>
        <end position="454"/>
    </location>
</feature>
<evidence type="ECO:0000313" key="8">
    <source>
        <dbReference type="Proteomes" id="UP001596505"/>
    </source>
</evidence>
<dbReference type="InterPro" id="IPR051533">
    <property type="entry name" value="WaaL-like"/>
</dbReference>
<name>A0ABW2Q143_9BACL</name>
<organism evidence="7 8">
    <name type="scientific">Scopulibacillus cellulosilyticus</name>
    <dbReference type="NCBI Taxonomy" id="2665665"/>
    <lineage>
        <taxon>Bacteria</taxon>
        <taxon>Bacillati</taxon>
        <taxon>Bacillota</taxon>
        <taxon>Bacilli</taxon>
        <taxon>Bacillales</taxon>
        <taxon>Sporolactobacillaceae</taxon>
        <taxon>Scopulibacillus</taxon>
    </lineage>
</organism>
<feature type="transmembrane region" description="Helical" evidence="5">
    <location>
        <begin position="221"/>
        <end position="237"/>
    </location>
</feature>
<feature type="transmembrane region" description="Helical" evidence="5">
    <location>
        <begin position="375"/>
        <end position="396"/>
    </location>
</feature>
<dbReference type="RefSeq" id="WP_380968365.1">
    <property type="nucleotide sequence ID" value="NZ_JBHTCO010000037.1"/>
</dbReference>
<evidence type="ECO:0000259" key="6">
    <source>
        <dbReference type="Pfam" id="PF04932"/>
    </source>
</evidence>
<keyword evidence="4 5" id="KW-0472">Membrane</keyword>
<evidence type="ECO:0000256" key="2">
    <source>
        <dbReference type="ARBA" id="ARBA00022692"/>
    </source>
</evidence>
<feature type="transmembrane region" description="Helical" evidence="5">
    <location>
        <begin position="244"/>
        <end position="263"/>
    </location>
</feature>
<sequence>MVGQNSSKFVLTFYAILLNLFFVPLVFFKAYLGPLPLSIEIITIPILVICFFIDYIRGAISFTAFRISPFVIAFTVYFIISVISLIKAESMATGVMEIIRFLSYVFLFLIVVKVKFSVRQFRMFLYTFGASIALVALYGLVQYIFNFSLNQSGMYALNEAKGRVASTFLNPNYYAGFINFVLPCVLLYAVCYAESKTFQILGMAVYGILLMNLILTYTRAGWMTFIGGLILIFIFAGKDFYERLFKWRIMISIVVIICVLFNMPDVQLRTKSAFHAMSNVIQTYLGDDQEKKAAGESNDDENKSLDEMRADNNTEVAVVSRTILWKTGWMMFKENPVLGVGEGNYLVRYPGYVKKYPKLDLGYQAYSVHNSYLKILAETGILGLLSFLSIFVVYYLFIIRQYFLSNRYIKPLIIAIFAGSATYFMQNLTNNLYFIPQVNVVFWIVSGLVFNYIVSMGKQHEF</sequence>
<comment type="caution">
    <text evidence="7">The sequence shown here is derived from an EMBL/GenBank/DDBJ whole genome shotgun (WGS) entry which is preliminary data.</text>
</comment>
<evidence type="ECO:0000256" key="1">
    <source>
        <dbReference type="ARBA" id="ARBA00004141"/>
    </source>
</evidence>
<accession>A0ABW2Q143</accession>